<protein>
    <submittedName>
        <fullName evidence="7">Type 1 fimbrial protein</fullName>
    </submittedName>
</protein>
<keyword evidence="3 5" id="KW-0732">Signal</keyword>
<dbReference type="AlphaFoldDB" id="A0AAW5HIM1"/>
<proteinExistence type="inferred from homology"/>
<evidence type="ECO:0000256" key="4">
    <source>
        <dbReference type="ARBA" id="ARBA00023263"/>
    </source>
</evidence>
<name>A0AAW5HIM1_PSEPU</name>
<comment type="caution">
    <text evidence="7">The sequence shown here is derived from an EMBL/GenBank/DDBJ whole genome shotgun (WGS) entry which is preliminary data.</text>
</comment>
<feature type="chain" id="PRO_5043879505" evidence="5">
    <location>
        <begin position="27"/>
        <end position="357"/>
    </location>
</feature>
<sequence length="357" mass="37796">MNASFTRRALLPLALAALFASSNALALCRWDGGAPSGQLLYDIQLDDLWIPRDAPVGSVIRTATRMRTNNATGQVLLCPVAVAGDYAEVNLPNTATIFPGPLPPISGVETDRVLETNIPGVGVHVRLGVPYVGGYTNYWIPRTPVSIPYTGYQNVPSGLAIRTTYLETEITVIKTGEIPPGRHSFAGQELFTGNFTGVGSVLKANLHGTVTQAQCSLGANPVSADPVDLKHHELSSFSGEGSTTAAIPFHINLNQCADDSGKARVHIQLDVTKGATVIDADKGLFSLIPEPGSATGLGVQILRADGVTPAKLGEELDVSAITPGDMRIDFNARYYQVAPQVTTGPAKSALNFTIYYK</sequence>
<dbReference type="InterPro" id="IPR000259">
    <property type="entry name" value="Adhesion_dom_fimbrial"/>
</dbReference>
<evidence type="ECO:0000313" key="7">
    <source>
        <dbReference type="EMBL" id="MCO1620592.1"/>
    </source>
</evidence>
<feature type="signal peptide" evidence="5">
    <location>
        <begin position="1"/>
        <end position="26"/>
    </location>
</feature>
<reference evidence="7" key="1">
    <citation type="submission" date="2022-05" db="EMBL/GenBank/DDBJ databases">
        <authorList>
            <person name="Yi M."/>
        </authorList>
    </citation>
    <scope>NUCLEOTIDE SEQUENCE</scope>
    <source>
        <strain evidence="7">DS2</strain>
    </source>
</reference>
<feature type="domain" description="Fimbrial-type adhesion" evidence="6">
    <location>
        <begin position="205"/>
        <end position="357"/>
    </location>
</feature>
<dbReference type="Pfam" id="PF00419">
    <property type="entry name" value="Fimbrial"/>
    <property type="match status" value="1"/>
</dbReference>
<comment type="similarity">
    <text evidence="2">Belongs to the fimbrial protein family.</text>
</comment>
<dbReference type="Proteomes" id="UP001202943">
    <property type="component" value="Unassembled WGS sequence"/>
</dbReference>
<evidence type="ECO:0000256" key="2">
    <source>
        <dbReference type="ARBA" id="ARBA00006671"/>
    </source>
</evidence>
<keyword evidence="4" id="KW-0281">Fimbrium</keyword>
<dbReference type="InterPro" id="IPR050263">
    <property type="entry name" value="Bact_Fimbrial_Adh_Pro"/>
</dbReference>
<accession>A0AAW5HIM1</accession>
<evidence type="ECO:0000313" key="8">
    <source>
        <dbReference type="Proteomes" id="UP001202943"/>
    </source>
</evidence>
<dbReference type="PANTHER" id="PTHR33420">
    <property type="entry name" value="FIMBRIAL SUBUNIT ELFA-RELATED"/>
    <property type="match status" value="1"/>
</dbReference>
<gene>
    <name evidence="7" type="ORF">M8C81_08295</name>
</gene>
<dbReference type="InterPro" id="IPR008966">
    <property type="entry name" value="Adhesion_dom_sf"/>
</dbReference>
<evidence type="ECO:0000256" key="1">
    <source>
        <dbReference type="ARBA" id="ARBA00004561"/>
    </source>
</evidence>
<reference evidence="7" key="2">
    <citation type="submission" date="2023-08" db="EMBL/GenBank/DDBJ databases">
        <title>Isolation, Identification, Denitrification Characteristics of A Highly Efficient Aerobic Denitrifying Bacterial Strain DS2.</title>
        <authorList>
            <person name="Wang H."/>
        </authorList>
    </citation>
    <scope>NUCLEOTIDE SEQUENCE</scope>
    <source>
        <strain evidence="7">DS2</strain>
    </source>
</reference>
<comment type="subcellular location">
    <subcellularLocation>
        <location evidence="1">Fimbrium</location>
    </subcellularLocation>
</comment>
<dbReference type="GO" id="GO:0043709">
    <property type="term" value="P:cell adhesion involved in single-species biofilm formation"/>
    <property type="evidence" value="ECO:0007669"/>
    <property type="project" value="TreeGrafter"/>
</dbReference>
<dbReference type="InterPro" id="IPR036937">
    <property type="entry name" value="Adhesion_dom_fimbrial_sf"/>
</dbReference>
<evidence type="ECO:0000256" key="5">
    <source>
        <dbReference type="SAM" id="SignalP"/>
    </source>
</evidence>
<dbReference type="Gene3D" id="2.60.40.3310">
    <property type="match status" value="1"/>
</dbReference>
<evidence type="ECO:0000256" key="3">
    <source>
        <dbReference type="ARBA" id="ARBA00022729"/>
    </source>
</evidence>
<dbReference type="GO" id="GO:0009289">
    <property type="term" value="C:pilus"/>
    <property type="evidence" value="ECO:0007669"/>
    <property type="project" value="UniProtKB-SubCell"/>
</dbReference>
<dbReference type="SUPFAM" id="SSF49401">
    <property type="entry name" value="Bacterial adhesins"/>
    <property type="match status" value="1"/>
</dbReference>
<organism evidence="7 8">
    <name type="scientific">Pseudomonas putida</name>
    <name type="common">Arthrobacter siderocapsulatus</name>
    <dbReference type="NCBI Taxonomy" id="303"/>
    <lineage>
        <taxon>Bacteria</taxon>
        <taxon>Pseudomonadati</taxon>
        <taxon>Pseudomonadota</taxon>
        <taxon>Gammaproteobacteria</taxon>
        <taxon>Pseudomonadales</taxon>
        <taxon>Pseudomonadaceae</taxon>
        <taxon>Pseudomonas</taxon>
    </lineage>
</organism>
<dbReference type="RefSeq" id="WP_252459168.1">
    <property type="nucleotide sequence ID" value="NZ_JAMHFX010000139.1"/>
</dbReference>
<evidence type="ECO:0000259" key="6">
    <source>
        <dbReference type="Pfam" id="PF00419"/>
    </source>
</evidence>
<dbReference type="EMBL" id="JAMHFX010000139">
    <property type="protein sequence ID" value="MCO1620592.1"/>
    <property type="molecule type" value="Genomic_DNA"/>
</dbReference>
<dbReference type="PANTHER" id="PTHR33420:SF3">
    <property type="entry name" value="FIMBRIAL SUBUNIT ELFA"/>
    <property type="match status" value="1"/>
</dbReference>
<dbReference type="Gene3D" id="2.60.40.1090">
    <property type="entry name" value="Fimbrial-type adhesion domain"/>
    <property type="match status" value="1"/>
</dbReference>